<reference evidence="2 5" key="2">
    <citation type="submission" date="2019-07" db="EMBL/GenBank/DDBJ databases">
        <title>Whole genome shotgun sequence of Myxococcus virescens NBRC 100334.</title>
        <authorList>
            <person name="Hosoyama A."/>
            <person name="Uohara A."/>
            <person name="Ohji S."/>
            <person name="Ichikawa N."/>
        </authorList>
    </citation>
    <scope>NUCLEOTIDE SEQUENCE [LARGE SCALE GENOMIC DNA]</scope>
    <source>
        <strain evidence="2 5">NBRC 100334</strain>
    </source>
</reference>
<dbReference type="Proteomes" id="UP000198717">
    <property type="component" value="Unassembled WGS sequence"/>
</dbReference>
<name>A0A511HC22_9BACT</name>
<keyword evidence="4" id="KW-1185">Reference proteome</keyword>
<protein>
    <submittedName>
        <fullName evidence="2">Uncharacterized protein</fullName>
    </submittedName>
</protein>
<reference evidence="3 4" key="1">
    <citation type="submission" date="2016-10" db="EMBL/GenBank/DDBJ databases">
        <authorList>
            <person name="Varghese N."/>
            <person name="Submissions S."/>
        </authorList>
    </citation>
    <scope>NUCLEOTIDE SEQUENCE [LARGE SCALE GENOMIC DNA]</scope>
    <source>
        <strain evidence="3 4">DSM 2260</strain>
    </source>
</reference>
<dbReference type="AlphaFoldDB" id="A0A511HC22"/>
<evidence type="ECO:0000313" key="3">
    <source>
        <dbReference type="EMBL" id="SDD86778.1"/>
    </source>
</evidence>
<proteinExistence type="predicted"/>
<evidence type="ECO:0000313" key="5">
    <source>
        <dbReference type="Proteomes" id="UP000321224"/>
    </source>
</evidence>
<feature type="compositionally biased region" description="Basic and acidic residues" evidence="1">
    <location>
        <begin position="133"/>
        <end position="148"/>
    </location>
</feature>
<feature type="region of interest" description="Disordered" evidence="1">
    <location>
        <begin position="92"/>
        <end position="148"/>
    </location>
</feature>
<comment type="caution">
    <text evidence="2">The sequence shown here is derived from an EMBL/GenBank/DDBJ whole genome shotgun (WGS) entry which is preliminary data.</text>
</comment>
<evidence type="ECO:0000313" key="2">
    <source>
        <dbReference type="EMBL" id="GEL71100.1"/>
    </source>
</evidence>
<dbReference type="Proteomes" id="UP000321224">
    <property type="component" value="Unassembled WGS sequence"/>
</dbReference>
<dbReference type="EMBL" id="BJVY01000014">
    <property type="protein sequence ID" value="GEL71100.1"/>
    <property type="molecule type" value="Genomic_DNA"/>
</dbReference>
<organism evidence="2 5">
    <name type="scientific">Myxococcus virescens</name>
    <dbReference type="NCBI Taxonomy" id="83456"/>
    <lineage>
        <taxon>Bacteria</taxon>
        <taxon>Pseudomonadati</taxon>
        <taxon>Myxococcota</taxon>
        <taxon>Myxococcia</taxon>
        <taxon>Myxococcales</taxon>
        <taxon>Cystobacterineae</taxon>
        <taxon>Myxococcaceae</taxon>
        <taxon>Myxococcus</taxon>
    </lineage>
</organism>
<evidence type="ECO:0000256" key="1">
    <source>
        <dbReference type="SAM" id="MobiDB-lite"/>
    </source>
</evidence>
<feature type="region of interest" description="Disordered" evidence="1">
    <location>
        <begin position="1"/>
        <end position="24"/>
    </location>
</feature>
<sequence>MAQPSDDEATSAGSPREPAEEAEQLVSLAAELSHLGDAVSAATLLSQAVTEGALSTAEATVQAPSAVTAVLGLVHARIMQLRRVLHGAEDPADILTPHNATGEPQPGDDPDVRLRPWPPSQRAAFHAQQQAAAERDEEREKPAPRRED</sequence>
<dbReference type="EMBL" id="FNAJ01000003">
    <property type="protein sequence ID" value="SDD86778.1"/>
    <property type="molecule type" value="Genomic_DNA"/>
</dbReference>
<dbReference type="RefSeq" id="WP_143043125.1">
    <property type="nucleotide sequence ID" value="NZ_BJVY01000014.1"/>
</dbReference>
<accession>A0A511HC22</accession>
<feature type="compositionally biased region" description="Low complexity" evidence="1">
    <location>
        <begin position="121"/>
        <end position="132"/>
    </location>
</feature>
<gene>
    <name evidence="2" type="ORF">MVI01_28840</name>
    <name evidence="3" type="ORF">SAMN04488504_1036</name>
</gene>
<evidence type="ECO:0000313" key="4">
    <source>
        <dbReference type="Proteomes" id="UP000198717"/>
    </source>
</evidence>